<dbReference type="Proteomes" id="UP000248259">
    <property type="component" value="Unassembled WGS sequence"/>
</dbReference>
<dbReference type="RefSeq" id="WP_110527860.1">
    <property type="nucleotide sequence ID" value="NZ_QKOE01000017.1"/>
</dbReference>
<comment type="caution">
    <text evidence="2">The sequence shown here is derived from an EMBL/GenBank/DDBJ whole genome shotgun (WGS) entry which is preliminary data.</text>
</comment>
<feature type="domain" description="Methyltransferase type 11" evidence="1">
    <location>
        <begin position="41"/>
        <end position="130"/>
    </location>
</feature>
<gene>
    <name evidence="2" type="ORF">DNK49_18165</name>
</gene>
<name>A0A323UST0_9RHOO</name>
<dbReference type="InterPro" id="IPR013216">
    <property type="entry name" value="Methyltransf_11"/>
</dbReference>
<dbReference type="Gene3D" id="3.40.50.150">
    <property type="entry name" value="Vaccinia Virus protein VP39"/>
    <property type="match status" value="1"/>
</dbReference>
<reference evidence="2 3" key="1">
    <citation type="submission" date="2018-06" db="EMBL/GenBank/DDBJ databases">
        <title>Azoarcus communis strain SWub3 genome.</title>
        <authorList>
            <person name="Zorraquino Salvo V."/>
            <person name="Toubiana D."/>
            <person name="Blumwald E."/>
        </authorList>
    </citation>
    <scope>NUCLEOTIDE SEQUENCE [LARGE SCALE GENOMIC DNA]</scope>
    <source>
        <strain evidence="2 3">SWub3</strain>
    </source>
</reference>
<evidence type="ECO:0000259" key="1">
    <source>
        <dbReference type="Pfam" id="PF08241"/>
    </source>
</evidence>
<dbReference type="SUPFAM" id="SSF53335">
    <property type="entry name" value="S-adenosyl-L-methionine-dependent methyltransferases"/>
    <property type="match status" value="1"/>
</dbReference>
<dbReference type="EMBL" id="QKOE01000017">
    <property type="protein sequence ID" value="PZA15093.1"/>
    <property type="molecule type" value="Genomic_DNA"/>
</dbReference>
<dbReference type="InterPro" id="IPR029063">
    <property type="entry name" value="SAM-dependent_MTases_sf"/>
</dbReference>
<keyword evidence="2" id="KW-0489">Methyltransferase</keyword>
<dbReference type="AlphaFoldDB" id="A0A323UST0"/>
<evidence type="ECO:0000313" key="3">
    <source>
        <dbReference type="Proteomes" id="UP000248259"/>
    </source>
</evidence>
<proteinExistence type="predicted"/>
<dbReference type="CDD" id="cd02440">
    <property type="entry name" value="AdoMet_MTases"/>
    <property type="match status" value="1"/>
</dbReference>
<organism evidence="2 3">
    <name type="scientific">Parazoarcus communis SWub3 = DSM 12120</name>
    <dbReference type="NCBI Taxonomy" id="1121029"/>
    <lineage>
        <taxon>Bacteria</taxon>
        <taxon>Pseudomonadati</taxon>
        <taxon>Pseudomonadota</taxon>
        <taxon>Betaproteobacteria</taxon>
        <taxon>Rhodocyclales</taxon>
        <taxon>Zoogloeaceae</taxon>
        <taxon>Parazoarcus</taxon>
    </lineage>
</organism>
<dbReference type="Pfam" id="PF08241">
    <property type="entry name" value="Methyltransf_11"/>
    <property type="match status" value="1"/>
</dbReference>
<dbReference type="OrthoDB" id="7260171at2"/>
<accession>A0A323UST0</accession>
<dbReference type="GO" id="GO:0008757">
    <property type="term" value="F:S-adenosylmethionine-dependent methyltransferase activity"/>
    <property type="evidence" value="ECO:0007669"/>
    <property type="project" value="InterPro"/>
</dbReference>
<dbReference type="GO" id="GO:0032259">
    <property type="term" value="P:methylation"/>
    <property type="evidence" value="ECO:0007669"/>
    <property type="project" value="UniProtKB-KW"/>
</dbReference>
<evidence type="ECO:0000313" key="2">
    <source>
        <dbReference type="EMBL" id="PZA15093.1"/>
    </source>
</evidence>
<keyword evidence="3" id="KW-1185">Reference proteome</keyword>
<protein>
    <submittedName>
        <fullName evidence="2">Methyltransferase type 11</fullName>
    </submittedName>
</protein>
<sequence>MTSTATRKAHAPLDVASRSAKGLKIERLLSLADRTQPLRLLDIGTGNGGIAHYFATHDALQLEVTSVDIVDIRKVSAGYTFVQISGTKLPFADRYFDIVISNHVIEHVGEREAQTDHLREVSRVMAASGLGYLAVPNRWMVNEPHYRLPFLSWLPHALRTPYLKLTRKGDFYDCEPLSTNELENLLKNANLAFKHLHIESIRETLAIEGAHGMARWIGLLPDWALMLLKSVTPTLIYRIEHLR</sequence>
<keyword evidence="2" id="KW-0808">Transferase</keyword>